<sequence length="332" mass="36383">MKKSKLLIMISLLTAFMFGCSANTSNEASDNNTGEQAEFTPEGPIRYIVGFAPGGGTDLAARTVARTLNESGIVEESFAVENLTGGGGVRALMELSNKGDGNTLLQSVDIYSPMYMEGSKLKLDQFIPVAQVANNSLLLVVSKNSEYKSVDELFNAIKEDPGKVSIGLPAATDTVEVVKWNEIAKSYGIASELKYIPHNGISEVIPELLSGRIDAALLVPPVAKGYLDSKELNALAAMSDERLEVLPDIPTLKEQGIDVTFYRPQGVFLKAGVGEEVVAYWENALKEMTESEEWKTFINNQMYINEFKGSEEYTEWMETEGKNYSEFLKGKK</sequence>
<comment type="caution">
    <text evidence="3">The sequence shown here is derived from an EMBL/GenBank/DDBJ whole genome shotgun (WGS) entry which is preliminary data.</text>
</comment>
<proteinExistence type="inferred from homology"/>
<dbReference type="Pfam" id="PF03401">
    <property type="entry name" value="TctC"/>
    <property type="match status" value="1"/>
</dbReference>
<dbReference type="SUPFAM" id="SSF53850">
    <property type="entry name" value="Periplasmic binding protein-like II"/>
    <property type="match status" value="1"/>
</dbReference>
<dbReference type="InterPro" id="IPR042100">
    <property type="entry name" value="Bug_dom1"/>
</dbReference>
<dbReference type="PANTHER" id="PTHR42928:SF3">
    <property type="entry name" value="UPF0065 PROTEIN YFLP"/>
    <property type="match status" value="1"/>
</dbReference>
<feature type="chain" id="PRO_5046830387" evidence="2">
    <location>
        <begin position="23"/>
        <end position="332"/>
    </location>
</feature>
<dbReference type="PIRSF" id="PIRSF017082">
    <property type="entry name" value="YflP"/>
    <property type="match status" value="1"/>
</dbReference>
<dbReference type="InterPro" id="IPR005064">
    <property type="entry name" value="BUG"/>
</dbReference>
<dbReference type="CDD" id="cd07012">
    <property type="entry name" value="PBP2_Bug_TTT"/>
    <property type="match status" value="1"/>
</dbReference>
<dbReference type="EMBL" id="JBHLVO010000019">
    <property type="protein sequence ID" value="MFC0273358.1"/>
    <property type="molecule type" value="Genomic_DNA"/>
</dbReference>
<feature type="signal peptide" evidence="2">
    <location>
        <begin position="1"/>
        <end position="22"/>
    </location>
</feature>
<reference evidence="3 4" key="1">
    <citation type="submission" date="2024-09" db="EMBL/GenBank/DDBJ databases">
        <authorList>
            <person name="Sun Q."/>
            <person name="Mori K."/>
        </authorList>
    </citation>
    <scope>NUCLEOTIDE SEQUENCE [LARGE SCALE GENOMIC DNA]</scope>
    <source>
        <strain evidence="3 4">CCM 7228</strain>
    </source>
</reference>
<dbReference type="Gene3D" id="3.40.190.10">
    <property type="entry name" value="Periplasmic binding protein-like II"/>
    <property type="match status" value="1"/>
</dbReference>
<evidence type="ECO:0000313" key="3">
    <source>
        <dbReference type="EMBL" id="MFC0273358.1"/>
    </source>
</evidence>
<protein>
    <submittedName>
        <fullName evidence="3">Tripartite tricarboxylate transporter substrate binding protein</fullName>
    </submittedName>
</protein>
<evidence type="ECO:0000313" key="4">
    <source>
        <dbReference type="Proteomes" id="UP001589854"/>
    </source>
</evidence>
<dbReference type="Proteomes" id="UP001589854">
    <property type="component" value="Unassembled WGS sequence"/>
</dbReference>
<dbReference type="PROSITE" id="PS51257">
    <property type="entry name" value="PROKAR_LIPOPROTEIN"/>
    <property type="match status" value="1"/>
</dbReference>
<keyword evidence="2" id="KW-0732">Signal</keyword>
<dbReference type="RefSeq" id="WP_378936571.1">
    <property type="nucleotide sequence ID" value="NZ_JBHLVO010000019.1"/>
</dbReference>
<name>A0ABV6GIR9_9BACI</name>
<evidence type="ECO:0000256" key="1">
    <source>
        <dbReference type="ARBA" id="ARBA00006987"/>
    </source>
</evidence>
<organism evidence="3 4">
    <name type="scientific">Metabacillus herbersteinensis</name>
    <dbReference type="NCBI Taxonomy" id="283816"/>
    <lineage>
        <taxon>Bacteria</taxon>
        <taxon>Bacillati</taxon>
        <taxon>Bacillota</taxon>
        <taxon>Bacilli</taxon>
        <taxon>Bacillales</taxon>
        <taxon>Bacillaceae</taxon>
        <taxon>Metabacillus</taxon>
    </lineage>
</organism>
<dbReference type="Gene3D" id="3.40.190.150">
    <property type="entry name" value="Bordetella uptake gene, domain 1"/>
    <property type="match status" value="1"/>
</dbReference>
<keyword evidence="4" id="KW-1185">Reference proteome</keyword>
<dbReference type="PANTHER" id="PTHR42928">
    <property type="entry name" value="TRICARBOXYLATE-BINDING PROTEIN"/>
    <property type="match status" value="1"/>
</dbReference>
<accession>A0ABV6GIR9</accession>
<evidence type="ECO:0000256" key="2">
    <source>
        <dbReference type="SAM" id="SignalP"/>
    </source>
</evidence>
<comment type="similarity">
    <text evidence="1">Belongs to the UPF0065 (bug) family.</text>
</comment>
<gene>
    <name evidence="3" type="ORF">ACFFIX_18295</name>
</gene>